<dbReference type="PANTHER" id="PTHR43161">
    <property type="entry name" value="SORBITOL DEHYDROGENASE"/>
    <property type="match status" value="1"/>
</dbReference>
<comment type="similarity">
    <text evidence="2 9">Belongs to the zinc-containing alcohol dehydrogenase family.</text>
</comment>
<evidence type="ECO:0000256" key="2">
    <source>
        <dbReference type="ARBA" id="ARBA00008072"/>
    </source>
</evidence>
<dbReference type="InterPro" id="IPR045306">
    <property type="entry name" value="SDH-like"/>
</dbReference>
<dbReference type="InterPro" id="IPR020843">
    <property type="entry name" value="ER"/>
</dbReference>
<protein>
    <recommendedName>
        <fullName evidence="7">Sorbitol dehydrogenase</fullName>
    </recommendedName>
    <alternativeName>
        <fullName evidence="8">Polyol dehydrogenase</fullName>
    </alternativeName>
</protein>
<dbReference type="Gene3D" id="3.40.50.720">
    <property type="entry name" value="NAD(P)-binding Rossmann-like Domain"/>
    <property type="match status" value="1"/>
</dbReference>
<evidence type="ECO:0000256" key="7">
    <source>
        <dbReference type="ARBA" id="ARBA00026132"/>
    </source>
</evidence>
<comment type="caution">
    <text evidence="11">The sequence shown here is derived from an EMBL/GenBank/DDBJ whole genome shotgun (WGS) entry which is preliminary data.</text>
</comment>
<dbReference type="SMART" id="SM00829">
    <property type="entry name" value="PKS_ER"/>
    <property type="match status" value="1"/>
</dbReference>
<dbReference type="AlphaFoldDB" id="A0AA35THZ4"/>
<keyword evidence="4 9" id="KW-0862">Zinc</keyword>
<dbReference type="Pfam" id="PF00107">
    <property type="entry name" value="ADH_zinc_N"/>
    <property type="match status" value="1"/>
</dbReference>
<proteinExistence type="inferred from homology"/>
<dbReference type="InterPro" id="IPR036291">
    <property type="entry name" value="NAD(P)-bd_dom_sf"/>
</dbReference>
<reference evidence="11" key="1">
    <citation type="submission" date="2023-03" db="EMBL/GenBank/DDBJ databases">
        <authorList>
            <person name="Steffen K."/>
            <person name="Cardenas P."/>
        </authorList>
    </citation>
    <scope>NUCLEOTIDE SEQUENCE</scope>
</reference>
<evidence type="ECO:0000256" key="9">
    <source>
        <dbReference type="RuleBase" id="RU361277"/>
    </source>
</evidence>
<evidence type="ECO:0000259" key="10">
    <source>
        <dbReference type="SMART" id="SM00829"/>
    </source>
</evidence>
<dbReference type="InterPro" id="IPR011032">
    <property type="entry name" value="GroES-like_sf"/>
</dbReference>
<dbReference type="InterPro" id="IPR013154">
    <property type="entry name" value="ADH-like_N"/>
</dbReference>
<dbReference type="Gene3D" id="3.90.180.10">
    <property type="entry name" value="Medium-chain alcohol dehydrogenases, catalytic domain"/>
    <property type="match status" value="1"/>
</dbReference>
<dbReference type="InterPro" id="IPR013149">
    <property type="entry name" value="ADH-like_C"/>
</dbReference>
<keyword evidence="12" id="KW-1185">Reference proteome</keyword>
<keyword evidence="3 9" id="KW-0479">Metal-binding</keyword>
<dbReference type="FunFam" id="3.40.50.720:FF:000068">
    <property type="entry name" value="Sorbitol dehydrogenase"/>
    <property type="match status" value="1"/>
</dbReference>
<evidence type="ECO:0000256" key="5">
    <source>
        <dbReference type="ARBA" id="ARBA00023002"/>
    </source>
</evidence>
<evidence type="ECO:0000256" key="3">
    <source>
        <dbReference type="ARBA" id="ARBA00022723"/>
    </source>
</evidence>
<dbReference type="PANTHER" id="PTHR43161:SF9">
    <property type="entry name" value="SORBITOL DEHYDROGENASE"/>
    <property type="match status" value="1"/>
</dbReference>
<dbReference type="PROSITE" id="PS00059">
    <property type="entry name" value="ADH_ZINC"/>
    <property type="match status" value="1"/>
</dbReference>
<dbReference type="SUPFAM" id="SSF50129">
    <property type="entry name" value="GroES-like"/>
    <property type="match status" value="1"/>
</dbReference>
<accession>A0AA35THZ4</accession>
<keyword evidence="5" id="KW-0560">Oxidoreductase</keyword>
<name>A0AA35THZ4_GEOBA</name>
<gene>
    <name evidence="11" type="ORF">GBAR_LOCUS26801</name>
</gene>
<sequence length="346" mass="35979">MTKTNQASVLHGVGDLRIDERPVPSPASDEVRVAMRSVGICGSDVHYLEHGRIGSFVVEAPMILGHESSGIVEAVGGGVTSFSPGDRVALEPGVPCRRCVPCKSGRYNLCADVQFFATPPVDGSMATYVTHPADFCYKLPEHVSLDEGAMMEPLSVGIHACGRGKVGMGSRVLVMGAGPIGLVTVLAARAAGASYIALADPRAERLGLAQQVGVDYATSAVGPTLAPDLADRAGGMFDVSVDCSGAEAAVRAAMTATRSGGKVVLVGLGPDEMTLPIVESATREVDLLGIFRYANAYPAALELIASGQVNVKPLVTHRFPMRQVSEAFDMAKTGRDGAVKVMVTIS</sequence>
<organism evidence="11 12">
    <name type="scientific">Geodia barretti</name>
    <name type="common">Barrett's horny sponge</name>
    <dbReference type="NCBI Taxonomy" id="519541"/>
    <lineage>
        <taxon>Eukaryota</taxon>
        <taxon>Metazoa</taxon>
        <taxon>Porifera</taxon>
        <taxon>Demospongiae</taxon>
        <taxon>Heteroscleromorpha</taxon>
        <taxon>Tetractinellida</taxon>
        <taxon>Astrophorina</taxon>
        <taxon>Geodiidae</taxon>
        <taxon>Geodia</taxon>
    </lineage>
</organism>
<comment type="cofactor">
    <cofactor evidence="1 9">
        <name>Zn(2+)</name>
        <dbReference type="ChEBI" id="CHEBI:29105"/>
    </cofactor>
</comment>
<evidence type="ECO:0000313" key="11">
    <source>
        <dbReference type="EMBL" id="CAI8048615.1"/>
    </source>
</evidence>
<dbReference type="Pfam" id="PF08240">
    <property type="entry name" value="ADH_N"/>
    <property type="match status" value="1"/>
</dbReference>
<evidence type="ECO:0000256" key="4">
    <source>
        <dbReference type="ARBA" id="ARBA00022833"/>
    </source>
</evidence>
<dbReference type="EMBL" id="CASHTH010003739">
    <property type="protein sequence ID" value="CAI8048615.1"/>
    <property type="molecule type" value="Genomic_DNA"/>
</dbReference>
<dbReference type="GO" id="GO:0016616">
    <property type="term" value="F:oxidoreductase activity, acting on the CH-OH group of donors, NAD or NADP as acceptor"/>
    <property type="evidence" value="ECO:0007669"/>
    <property type="project" value="InterPro"/>
</dbReference>
<dbReference type="InterPro" id="IPR002328">
    <property type="entry name" value="ADH_Zn_CS"/>
</dbReference>
<feature type="domain" description="Enoyl reductase (ER)" evidence="10">
    <location>
        <begin position="12"/>
        <end position="343"/>
    </location>
</feature>
<evidence type="ECO:0000256" key="6">
    <source>
        <dbReference type="ARBA" id="ARBA00023027"/>
    </source>
</evidence>
<evidence type="ECO:0000256" key="8">
    <source>
        <dbReference type="ARBA" id="ARBA00032485"/>
    </source>
</evidence>
<dbReference type="CDD" id="cd05285">
    <property type="entry name" value="sorbitol_DH"/>
    <property type="match status" value="1"/>
</dbReference>
<evidence type="ECO:0000256" key="1">
    <source>
        <dbReference type="ARBA" id="ARBA00001947"/>
    </source>
</evidence>
<evidence type="ECO:0000313" key="12">
    <source>
        <dbReference type="Proteomes" id="UP001174909"/>
    </source>
</evidence>
<dbReference type="Proteomes" id="UP001174909">
    <property type="component" value="Unassembled WGS sequence"/>
</dbReference>
<keyword evidence="6" id="KW-0520">NAD</keyword>
<dbReference type="SUPFAM" id="SSF51735">
    <property type="entry name" value="NAD(P)-binding Rossmann-fold domains"/>
    <property type="match status" value="1"/>
</dbReference>
<dbReference type="GO" id="GO:0008270">
    <property type="term" value="F:zinc ion binding"/>
    <property type="evidence" value="ECO:0007669"/>
    <property type="project" value="InterPro"/>
</dbReference>